<feature type="non-terminal residue" evidence="2">
    <location>
        <position position="1"/>
    </location>
</feature>
<keyword evidence="3" id="KW-1185">Reference proteome</keyword>
<protein>
    <recommendedName>
        <fullName evidence="1">DUF4378 domain-containing protein</fullName>
    </recommendedName>
</protein>
<dbReference type="EMBL" id="JAMSHJ010000001">
    <property type="protein sequence ID" value="KAI5443306.1"/>
    <property type="molecule type" value="Genomic_DNA"/>
</dbReference>
<gene>
    <name evidence="2" type="ORF">KIW84_012094</name>
</gene>
<dbReference type="Gramene" id="Psat01G0209400-T2">
    <property type="protein sequence ID" value="KAI5443306.1"/>
    <property type="gene ID" value="KIW84_012094"/>
</dbReference>
<evidence type="ECO:0000313" key="3">
    <source>
        <dbReference type="Proteomes" id="UP001058974"/>
    </source>
</evidence>
<sequence length="106" mass="12582">IEYLESNCCHNFYRVFSLWCAWTKVPLCMKGEILVEEVKSEIKKWEFIAGMEPDEIIDWEMSYSLGKWTDFNVEAFEFGVDIEDYVLQILVDELVEDFVGFRQGTF</sequence>
<dbReference type="InterPro" id="IPR025486">
    <property type="entry name" value="DUF4378"/>
</dbReference>
<proteinExistence type="predicted"/>
<name>A0A9D5BGS1_PEA</name>
<dbReference type="PANTHER" id="PTHR21726">
    <property type="entry name" value="PHOSPHATIDYLINOSITOL N-ACETYLGLUCOSAMINYLTRANSFERASE SUBUNIT P DOWN SYNDROME CRITICAL REGION PROTEIN 5 -RELATED"/>
    <property type="match status" value="1"/>
</dbReference>
<evidence type="ECO:0000313" key="2">
    <source>
        <dbReference type="EMBL" id="KAI5443306.1"/>
    </source>
</evidence>
<feature type="domain" description="DUF4378" evidence="1">
    <location>
        <begin position="2"/>
        <end position="93"/>
    </location>
</feature>
<dbReference type="Proteomes" id="UP001058974">
    <property type="component" value="Chromosome 1"/>
</dbReference>
<accession>A0A9D5BGS1</accession>
<dbReference type="AlphaFoldDB" id="A0A9D5BGS1"/>
<comment type="caution">
    <text evidence="2">The sequence shown here is derived from an EMBL/GenBank/DDBJ whole genome shotgun (WGS) entry which is preliminary data.</text>
</comment>
<dbReference type="PANTHER" id="PTHR21726:SF61">
    <property type="entry name" value="DNAA INITIATOR-ASSOCIATING PROTEIN"/>
    <property type="match status" value="1"/>
</dbReference>
<dbReference type="Pfam" id="PF14309">
    <property type="entry name" value="DUF4378"/>
    <property type="match status" value="1"/>
</dbReference>
<organism evidence="2 3">
    <name type="scientific">Pisum sativum</name>
    <name type="common">Garden pea</name>
    <name type="synonym">Lathyrus oleraceus</name>
    <dbReference type="NCBI Taxonomy" id="3888"/>
    <lineage>
        <taxon>Eukaryota</taxon>
        <taxon>Viridiplantae</taxon>
        <taxon>Streptophyta</taxon>
        <taxon>Embryophyta</taxon>
        <taxon>Tracheophyta</taxon>
        <taxon>Spermatophyta</taxon>
        <taxon>Magnoliopsida</taxon>
        <taxon>eudicotyledons</taxon>
        <taxon>Gunneridae</taxon>
        <taxon>Pentapetalae</taxon>
        <taxon>rosids</taxon>
        <taxon>fabids</taxon>
        <taxon>Fabales</taxon>
        <taxon>Fabaceae</taxon>
        <taxon>Papilionoideae</taxon>
        <taxon>50 kb inversion clade</taxon>
        <taxon>NPAAA clade</taxon>
        <taxon>Hologalegina</taxon>
        <taxon>IRL clade</taxon>
        <taxon>Fabeae</taxon>
        <taxon>Lathyrus</taxon>
    </lineage>
</organism>
<evidence type="ECO:0000259" key="1">
    <source>
        <dbReference type="Pfam" id="PF14309"/>
    </source>
</evidence>
<reference evidence="2 3" key="1">
    <citation type="journal article" date="2022" name="Nat. Genet.">
        <title>Improved pea reference genome and pan-genome highlight genomic features and evolutionary characteristics.</title>
        <authorList>
            <person name="Yang T."/>
            <person name="Liu R."/>
            <person name="Luo Y."/>
            <person name="Hu S."/>
            <person name="Wang D."/>
            <person name="Wang C."/>
            <person name="Pandey M.K."/>
            <person name="Ge S."/>
            <person name="Xu Q."/>
            <person name="Li N."/>
            <person name="Li G."/>
            <person name="Huang Y."/>
            <person name="Saxena R.K."/>
            <person name="Ji Y."/>
            <person name="Li M."/>
            <person name="Yan X."/>
            <person name="He Y."/>
            <person name="Liu Y."/>
            <person name="Wang X."/>
            <person name="Xiang C."/>
            <person name="Varshney R.K."/>
            <person name="Ding H."/>
            <person name="Gao S."/>
            <person name="Zong X."/>
        </authorList>
    </citation>
    <scope>NUCLEOTIDE SEQUENCE [LARGE SCALE GENOMIC DNA]</scope>
    <source>
        <strain evidence="2 3">cv. Zhongwan 6</strain>
    </source>
</reference>